<sequence>MENREMTMQARWDAVDDYFCRQLVHQDAALEAALADSAAAGLPAISVAPNQGKFLNLLARIHGARRILEIGTLGGYSAIWLARALPENGRLVTLEYEPRHVEVAAANLARAGVAGKVDIIQGAAADSLQRLIDDGAAPFDLVFIDADKPNNPVYLELALRLSRPGTVIVGDNVARQGEVANPDNPDPAIVGTRRFIELLGSHPRLSATAIQTVGGKGYDGFALAIVEG</sequence>
<dbReference type="Pfam" id="PF01596">
    <property type="entry name" value="Methyltransf_3"/>
    <property type="match status" value="1"/>
</dbReference>
<dbReference type="Proteomes" id="UP000275777">
    <property type="component" value="Chromosome"/>
</dbReference>
<dbReference type="CDD" id="cd02440">
    <property type="entry name" value="AdoMet_MTases"/>
    <property type="match status" value="1"/>
</dbReference>
<dbReference type="InterPro" id="IPR029063">
    <property type="entry name" value="SAM-dependent_MTases_sf"/>
</dbReference>
<proteinExistence type="predicted"/>
<evidence type="ECO:0000256" key="1">
    <source>
        <dbReference type="ARBA" id="ARBA00022603"/>
    </source>
</evidence>
<evidence type="ECO:0000256" key="2">
    <source>
        <dbReference type="ARBA" id="ARBA00022679"/>
    </source>
</evidence>
<name>A0A447T4N0_CHRVL</name>
<dbReference type="Gene3D" id="3.40.50.150">
    <property type="entry name" value="Vaccinia Virus protein VP39"/>
    <property type="match status" value="1"/>
</dbReference>
<dbReference type="PROSITE" id="PS51682">
    <property type="entry name" value="SAM_OMT_I"/>
    <property type="match status" value="1"/>
</dbReference>
<dbReference type="EMBL" id="LR134182">
    <property type="protein sequence ID" value="VEB39865.1"/>
    <property type="molecule type" value="Genomic_DNA"/>
</dbReference>
<dbReference type="PANTHER" id="PTHR10509:SF14">
    <property type="entry name" value="CAFFEOYL-COA O-METHYLTRANSFERASE 3-RELATED"/>
    <property type="match status" value="1"/>
</dbReference>
<dbReference type="GO" id="GO:0032259">
    <property type="term" value="P:methylation"/>
    <property type="evidence" value="ECO:0007669"/>
    <property type="project" value="UniProtKB-KW"/>
</dbReference>
<dbReference type="AlphaFoldDB" id="A0A447T4N0"/>
<dbReference type="InterPro" id="IPR050362">
    <property type="entry name" value="Cation-dep_OMT"/>
</dbReference>
<reference evidence="4 5" key="1">
    <citation type="submission" date="2018-12" db="EMBL/GenBank/DDBJ databases">
        <authorList>
            <consortium name="Pathogen Informatics"/>
        </authorList>
    </citation>
    <scope>NUCLEOTIDE SEQUENCE [LARGE SCALE GENOMIC DNA]</scope>
    <source>
        <strain evidence="4 5">NCTC9695</strain>
    </source>
</reference>
<evidence type="ECO:0000313" key="4">
    <source>
        <dbReference type="EMBL" id="VEB39865.1"/>
    </source>
</evidence>
<evidence type="ECO:0000313" key="5">
    <source>
        <dbReference type="Proteomes" id="UP000275777"/>
    </source>
</evidence>
<dbReference type="EC" id="2.1.1.-" evidence="4"/>
<evidence type="ECO:0000256" key="3">
    <source>
        <dbReference type="ARBA" id="ARBA00022691"/>
    </source>
</evidence>
<gene>
    <name evidence="4" type="ORF">NCTC9695_00250</name>
</gene>
<dbReference type="PANTHER" id="PTHR10509">
    <property type="entry name" value="O-METHYLTRANSFERASE-RELATED"/>
    <property type="match status" value="1"/>
</dbReference>
<protein>
    <submittedName>
        <fullName evidence="4">O-methyltransferase MSMEG_5073</fullName>
        <ecNumber evidence="4">2.1.1.-</ecNumber>
    </submittedName>
</protein>
<keyword evidence="2 4" id="KW-0808">Transferase</keyword>
<dbReference type="SUPFAM" id="SSF53335">
    <property type="entry name" value="S-adenosyl-L-methionine-dependent methyltransferases"/>
    <property type="match status" value="1"/>
</dbReference>
<dbReference type="GO" id="GO:0008171">
    <property type="term" value="F:O-methyltransferase activity"/>
    <property type="evidence" value="ECO:0007669"/>
    <property type="project" value="InterPro"/>
</dbReference>
<dbReference type="GO" id="GO:0008757">
    <property type="term" value="F:S-adenosylmethionine-dependent methyltransferase activity"/>
    <property type="evidence" value="ECO:0007669"/>
    <property type="project" value="TreeGrafter"/>
</dbReference>
<dbReference type="InterPro" id="IPR002935">
    <property type="entry name" value="SAM_O-MeTrfase"/>
</dbReference>
<accession>A0A447T4N0</accession>
<keyword evidence="1 4" id="KW-0489">Methyltransferase</keyword>
<organism evidence="4 5">
    <name type="scientific">Chromobacterium violaceum</name>
    <dbReference type="NCBI Taxonomy" id="536"/>
    <lineage>
        <taxon>Bacteria</taxon>
        <taxon>Pseudomonadati</taxon>
        <taxon>Pseudomonadota</taxon>
        <taxon>Betaproteobacteria</taxon>
        <taxon>Neisseriales</taxon>
        <taxon>Chromobacteriaceae</taxon>
        <taxon>Chromobacterium</taxon>
    </lineage>
</organism>
<keyword evidence="3" id="KW-0949">S-adenosyl-L-methionine</keyword>